<feature type="region of interest" description="Disordered" evidence="1">
    <location>
        <begin position="1"/>
        <end position="38"/>
    </location>
</feature>
<dbReference type="Proteomes" id="UP000001935">
    <property type="component" value="Chromosome"/>
</dbReference>
<dbReference type="STRING" id="290397.Adeh_1673"/>
<dbReference type="HOGENOM" id="CLU_137763_0_0_7"/>
<evidence type="ECO:0000313" key="3">
    <source>
        <dbReference type="Proteomes" id="UP000001935"/>
    </source>
</evidence>
<evidence type="ECO:0000313" key="2">
    <source>
        <dbReference type="EMBL" id="ABC81446.1"/>
    </source>
</evidence>
<reference evidence="2 3" key="1">
    <citation type="submission" date="2006-01" db="EMBL/GenBank/DDBJ databases">
        <title>Complete sequence of Anaeromyxobacter dehalogenans 2CP-C.</title>
        <authorList>
            <consortium name="US DOE Joint Genome Institute"/>
            <person name="Copeland A."/>
            <person name="Lucas S."/>
            <person name="Lapidus A."/>
            <person name="Barry K."/>
            <person name="Detter J.C."/>
            <person name="Glavina T."/>
            <person name="Hammon N."/>
            <person name="Israni S."/>
            <person name="Pitluck S."/>
            <person name="Brettin T."/>
            <person name="Bruce D."/>
            <person name="Han C."/>
            <person name="Tapia R."/>
            <person name="Gilna P."/>
            <person name="Kiss H."/>
            <person name="Schmutz J."/>
            <person name="Larimer F."/>
            <person name="Land M."/>
            <person name="Kyrpides N."/>
            <person name="Anderson I."/>
            <person name="Sanford R.A."/>
            <person name="Ritalahti K.M."/>
            <person name="Thomas H.S."/>
            <person name="Kirby J.R."/>
            <person name="Zhulin I.B."/>
            <person name="Loeffler F.E."/>
            <person name="Richardson P."/>
        </authorList>
    </citation>
    <scope>NUCLEOTIDE SEQUENCE [LARGE SCALE GENOMIC DNA]</scope>
    <source>
        <strain evidence="2 3">2CP-C</strain>
    </source>
</reference>
<feature type="region of interest" description="Disordered" evidence="1">
    <location>
        <begin position="132"/>
        <end position="164"/>
    </location>
</feature>
<name>Q2IIG7_ANADE</name>
<protein>
    <submittedName>
        <fullName evidence="2">Uncharacterized protein</fullName>
    </submittedName>
</protein>
<dbReference type="AlphaFoldDB" id="Q2IIG7"/>
<feature type="compositionally biased region" description="Basic residues" evidence="1">
    <location>
        <begin position="149"/>
        <end position="164"/>
    </location>
</feature>
<evidence type="ECO:0000256" key="1">
    <source>
        <dbReference type="SAM" id="MobiDB-lite"/>
    </source>
</evidence>
<organism evidence="2 3">
    <name type="scientific">Anaeromyxobacter dehalogenans (strain 2CP-C)</name>
    <dbReference type="NCBI Taxonomy" id="290397"/>
    <lineage>
        <taxon>Bacteria</taxon>
        <taxon>Pseudomonadati</taxon>
        <taxon>Myxococcota</taxon>
        <taxon>Myxococcia</taxon>
        <taxon>Myxococcales</taxon>
        <taxon>Cystobacterineae</taxon>
        <taxon>Anaeromyxobacteraceae</taxon>
        <taxon>Anaeromyxobacter</taxon>
    </lineage>
</organism>
<dbReference type="eggNOG" id="ENOG502ZET1">
    <property type="taxonomic scope" value="Bacteria"/>
</dbReference>
<dbReference type="EMBL" id="CP000251">
    <property type="protein sequence ID" value="ABC81446.1"/>
    <property type="molecule type" value="Genomic_DNA"/>
</dbReference>
<gene>
    <name evidence="2" type="ordered locus">Adeh_1673</name>
</gene>
<sequence length="164" mass="17764">MEGRPPFEDDEVPAGEPPDDALEDAGLEPDAAAGPGVRGLIPDTVKKALLAGVGALFMTEEGARRLARDWKLPKDVIAFIGQQAQGAKGEVLRVFSDEVRRFLESEAVRREFLKALSTTAIEVKAEIRLKPSVEGGTPRPEVKAEVKARRAGAPRGRRAKKDRT</sequence>
<accession>Q2IIG7</accession>
<feature type="compositionally biased region" description="Acidic residues" evidence="1">
    <location>
        <begin position="8"/>
        <end position="27"/>
    </location>
</feature>
<dbReference type="OrthoDB" id="5512860at2"/>
<dbReference type="KEGG" id="ade:Adeh_1673"/>
<dbReference type="RefSeq" id="WP_011420729.1">
    <property type="nucleotide sequence ID" value="NC_007760.1"/>
</dbReference>
<proteinExistence type="predicted"/>